<feature type="compositionally biased region" description="Basic and acidic residues" evidence="2">
    <location>
        <begin position="1"/>
        <end position="12"/>
    </location>
</feature>
<dbReference type="Proteomes" id="UP001165082">
    <property type="component" value="Unassembled WGS sequence"/>
</dbReference>
<sequence length="1500" mass="167640">MGAHRPRVDSIERGSAAGASRGGDSGVFTIADAIKQCANNTIARSAANPTSNYRNYVVDEKTYVNLWASLCLFLRSHNSHKPNHSVLTPNQHYVPTPVNIIGIGVASHRTFNLGIKIPVFDISQKFAVKYDLVQPKTISNGRPAPSSTLKIGAKDLIDPSWNVNLEKAEFAMQSLVECIGAALKSGRPVKIDFGIGTLDGNNSMCSFNFTQRPDAAEAPKKNKSGITGRALSSPRTRKISKAEQLKKIKVENFATKLSIDVKNLKSSEPTLIFSKEPTPRTDASVARHIGSEQLESWVPIFSKKGPPVPSPTARVEIPQADQDVGVDSGNKPPKRVQRSGSISFDAVFDETAPPLLNEFARLKCSTISGADLLSSPSDKIGCYFSPTAAALYLDKALGKICWAEGMRRGGDADQLVDVTPEDDVFGLRAIRETERAIKENEKRQVLKKELLRRQSLTTMPANKGGDSDKDADAGSNIDEKSDAPEAVDPSRTFQDDDSSPKLSTKGAKRYLHYLNKGRMSKDLIAPLDESVVESLKAKFVGAPPAKLTSFLHEIDTMYNNSINKATLDYVLLSDAERSRLSIEEIPADVRVPNFGSDNGQVARQQPPEVWRTAFASVKDAHEERGIILAPLTIVNAMWKDFCHLKLVSVPASYKESLEQNNVQMSVVQFEERQLTHIQSVVEEFRGNWLVSLRNMFEDCVENAGTALQADLVDRYIKAWTVAMQSQLRSVISSSVESLLAFFEMFALGRDANDLERRVEKKEGGATNSSDFEYKRPPPPFIIDLMASKKGGESGVVLTTSKDQVVERVSNIFDAVTSSFDSFETMHNLTRGGKTRKLKLSSRREPSVMAARARIVQIVEENMVYSHHSLERYSKFEYLFDSKVNEIDADAHLEDVEAAIQRFADSSEEILSLPSNIPVVLVNFTASSFHKSLVSLTENCRLKTIDKIVQKCMAVNHDVAKAARILWSKLSKKPTTTDELIETESFLQKVKSTDLPALETEVSVVKEQVEFLLAQQNLHGDTLDTVNATFRQLRELKAQFERADDVAHKQRMSFETNCRSRKKQLLIQLGKVEAGVNEFNFKSDMKSMVQKYLEELDQLSKQLHDAKLGADIINQEETKLGWNVTEFMKISEVEDKMEPYKDLWSIALTFRSEYASWTRSPIFNLDGTEVEKNFNMMLEKMKMLKGVFEDKDAVGPANVAENIIEKLESYSMYIPLIKALTNKRLNELHWKSIGDILGFEISKDDASISWTNLMAQGALSEENIQQIKDLNDAANKEVDVRIFTEYVKTMDADAALFSVVLGVDYKHPWAQSLVYIIDKEIMDDQMNKVENHLENIEKIESSVNGEEFLESCVDYKTTFNFVSQFGGLLLDTEVLWFDMVHNKHLTKEQKHQITHSDEAWRALLTELVVAGGTKDIRGSGGEKLVQGLTFKELMTMKDSSFEERAKEIRDVFAHVKKGEDARKVMRRMSRRQSNISKTAKMFGTGGADLRSALNSLQPIGK</sequence>
<name>A0A9W7ARY7_9STRA</name>
<evidence type="ECO:0000256" key="2">
    <source>
        <dbReference type="SAM" id="MobiDB-lite"/>
    </source>
</evidence>
<comment type="caution">
    <text evidence="4">The sequence shown here is derived from an EMBL/GenBank/DDBJ whole genome shotgun (WGS) entry which is preliminary data.</text>
</comment>
<evidence type="ECO:0000313" key="5">
    <source>
        <dbReference type="Proteomes" id="UP001165082"/>
    </source>
</evidence>
<dbReference type="GO" id="GO:0030286">
    <property type="term" value="C:dynein complex"/>
    <property type="evidence" value="ECO:0007669"/>
    <property type="project" value="InterPro"/>
</dbReference>
<feature type="region of interest" description="Disordered" evidence="2">
    <location>
        <begin position="215"/>
        <end position="238"/>
    </location>
</feature>
<evidence type="ECO:0000256" key="1">
    <source>
        <dbReference type="SAM" id="Coils"/>
    </source>
</evidence>
<feature type="compositionally biased region" description="Basic and acidic residues" evidence="2">
    <location>
        <begin position="465"/>
        <end position="483"/>
    </location>
</feature>
<dbReference type="PANTHER" id="PTHR22878">
    <property type="entry name" value="DYNEIN HEAVY CHAIN 6, AXONEMAL-LIKE-RELATED"/>
    <property type="match status" value="1"/>
</dbReference>
<dbReference type="InterPro" id="IPR026983">
    <property type="entry name" value="DHC"/>
</dbReference>
<evidence type="ECO:0000313" key="4">
    <source>
        <dbReference type="EMBL" id="GMH77262.1"/>
    </source>
</evidence>
<protein>
    <recommendedName>
        <fullName evidence="3">Dynein heavy chain linker domain-containing protein</fullName>
    </recommendedName>
</protein>
<reference evidence="4" key="1">
    <citation type="submission" date="2022-07" db="EMBL/GenBank/DDBJ databases">
        <title>Genome analysis of Parmales, a sister group of diatoms, reveals the evolutionary specialization of diatoms from phago-mixotrophs to photoautotrophs.</title>
        <authorList>
            <person name="Ban H."/>
            <person name="Sato S."/>
            <person name="Yoshikawa S."/>
            <person name="Kazumasa Y."/>
            <person name="Nakamura Y."/>
            <person name="Ichinomiya M."/>
            <person name="Saitoh K."/>
            <person name="Sato N."/>
            <person name="Blanc-Mathieu R."/>
            <person name="Endo H."/>
            <person name="Kuwata A."/>
            <person name="Ogata H."/>
        </authorList>
    </citation>
    <scope>NUCLEOTIDE SEQUENCE</scope>
</reference>
<organism evidence="4 5">
    <name type="scientific">Triparma retinervis</name>
    <dbReference type="NCBI Taxonomy" id="2557542"/>
    <lineage>
        <taxon>Eukaryota</taxon>
        <taxon>Sar</taxon>
        <taxon>Stramenopiles</taxon>
        <taxon>Ochrophyta</taxon>
        <taxon>Bolidophyceae</taxon>
        <taxon>Parmales</taxon>
        <taxon>Triparmaceae</taxon>
        <taxon>Triparma</taxon>
    </lineage>
</organism>
<proteinExistence type="predicted"/>
<dbReference type="GO" id="GO:0007018">
    <property type="term" value="P:microtubule-based movement"/>
    <property type="evidence" value="ECO:0007669"/>
    <property type="project" value="InterPro"/>
</dbReference>
<feature type="domain" description="Dynein heavy chain linker" evidence="3">
    <location>
        <begin position="1130"/>
        <end position="1404"/>
    </location>
</feature>
<dbReference type="OrthoDB" id="190320at2759"/>
<dbReference type="GO" id="GO:0045505">
    <property type="term" value="F:dynein intermediate chain binding"/>
    <property type="evidence" value="ECO:0007669"/>
    <property type="project" value="InterPro"/>
</dbReference>
<dbReference type="GO" id="GO:0051959">
    <property type="term" value="F:dynein light intermediate chain binding"/>
    <property type="evidence" value="ECO:0007669"/>
    <property type="project" value="InterPro"/>
</dbReference>
<feature type="coiled-coil region" evidence="1">
    <location>
        <begin position="1081"/>
        <end position="1108"/>
    </location>
</feature>
<feature type="region of interest" description="Disordered" evidence="2">
    <location>
        <begin position="1"/>
        <end position="22"/>
    </location>
</feature>
<evidence type="ECO:0000259" key="3">
    <source>
        <dbReference type="Pfam" id="PF08393"/>
    </source>
</evidence>
<keyword evidence="5" id="KW-1185">Reference proteome</keyword>
<gene>
    <name evidence="4" type="ORF">TrRE_jg7666</name>
</gene>
<dbReference type="PANTHER" id="PTHR22878:SF70">
    <property type="entry name" value="DYNEIN HEAVY CHAIN 2, AXONEMAL"/>
    <property type="match status" value="1"/>
</dbReference>
<dbReference type="EMBL" id="BRXZ01001719">
    <property type="protein sequence ID" value="GMH77262.1"/>
    <property type="molecule type" value="Genomic_DNA"/>
</dbReference>
<dbReference type="Pfam" id="PF08393">
    <property type="entry name" value="DHC_N2"/>
    <property type="match status" value="1"/>
</dbReference>
<accession>A0A9W7ARY7</accession>
<keyword evidence="1" id="KW-0175">Coiled coil</keyword>
<feature type="region of interest" description="Disordered" evidence="2">
    <location>
        <begin position="448"/>
        <end position="504"/>
    </location>
</feature>
<dbReference type="InterPro" id="IPR013602">
    <property type="entry name" value="Dynein_heavy_linker"/>
</dbReference>
<feature type="region of interest" description="Disordered" evidence="2">
    <location>
        <begin position="319"/>
        <end position="338"/>
    </location>
</feature>